<evidence type="ECO:0000313" key="1">
    <source>
        <dbReference type="EMBL" id="QPI48220.1"/>
    </source>
</evidence>
<evidence type="ECO:0000313" key="2">
    <source>
        <dbReference type="Proteomes" id="UP000662888"/>
    </source>
</evidence>
<name>A0AA48WBI3_9BURK</name>
<reference evidence="1 2" key="1">
    <citation type="submission" date="2020-11" db="EMBL/GenBank/DDBJ databases">
        <authorList>
            <person name="Sun Q."/>
        </authorList>
    </citation>
    <scope>NUCLEOTIDE SEQUENCE [LARGE SCALE GENOMIC DNA]</scope>
    <source>
        <strain evidence="1 2">P8398</strain>
    </source>
</reference>
<proteinExistence type="predicted"/>
<dbReference type="Proteomes" id="UP000662888">
    <property type="component" value="Chromosome"/>
</dbReference>
<sequence length="148" mass="15691">MKRFPNPERMRGVSLVTAIFLLVVLAGLAVAMVTLATSQQTSSALDLQGTRAYLAARAGAEWGVYQVTRANGACATSTFPLPADSTLARMKVTVICTRTLDAVSKLQRYTVLSTACNTPGAGACPSPTNSIDYVQRVVHVEFSEPGQP</sequence>
<accession>A0AA48WBI3</accession>
<dbReference type="RefSeq" id="WP_206087857.1">
    <property type="nucleotide sequence ID" value="NZ_CP065053.1"/>
</dbReference>
<gene>
    <name evidence="1" type="ORF">IV454_22105</name>
</gene>
<keyword evidence="2" id="KW-1185">Reference proteome</keyword>
<protein>
    <submittedName>
        <fullName evidence="1">Agglutinin biogenesis protein MshP</fullName>
    </submittedName>
</protein>
<organism evidence="1 2">
    <name type="scientific">Massilia antarctica</name>
    <dbReference type="NCBI Taxonomy" id="2765360"/>
    <lineage>
        <taxon>Bacteria</taxon>
        <taxon>Pseudomonadati</taxon>
        <taxon>Pseudomonadota</taxon>
        <taxon>Betaproteobacteria</taxon>
        <taxon>Burkholderiales</taxon>
        <taxon>Oxalobacteraceae</taxon>
        <taxon>Telluria group</taxon>
        <taxon>Massilia</taxon>
    </lineage>
</organism>
<dbReference type="EMBL" id="CP065053">
    <property type="protein sequence ID" value="QPI48220.1"/>
    <property type="molecule type" value="Genomic_DNA"/>
</dbReference>